<dbReference type="PANTHER" id="PTHR45676:SF159">
    <property type="entry name" value="RING-H2 FINGER PROTEIN ATL51"/>
    <property type="match status" value="1"/>
</dbReference>
<dbReference type="GO" id="GO:0016567">
    <property type="term" value="P:protein ubiquitination"/>
    <property type="evidence" value="ECO:0007669"/>
    <property type="project" value="TreeGrafter"/>
</dbReference>
<dbReference type="InterPro" id="IPR013083">
    <property type="entry name" value="Znf_RING/FYVE/PHD"/>
</dbReference>
<evidence type="ECO:0000259" key="2">
    <source>
        <dbReference type="PROSITE" id="PS50089"/>
    </source>
</evidence>
<keyword evidence="1" id="KW-0863">Zinc-finger</keyword>
<keyword evidence="1" id="KW-0479">Metal-binding</keyword>
<sequence length="135" mass="14076">MLVTAQIVATAIDSSLLAVLVIVAKCCTCADPEQPSAPSPEQRQRAALAALAAATLGAICLEALRPGELYSEVPACGHVFHFLGNCVATWARSKGSCPLCTAKIVPGSDVAVADDMVLCRWCVAADKTVFRMGEE</sequence>
<keyword evidence="4" id="KW-1185">Reference proteome</keyword>
<dbReference type="EMBL" id="RWGY01000063">
    <property type="protein sequence ID" value="TVU04370.1"/>
    <property type="molecule type" value="Genomic_DNA"/>
</dbReference>
<dbReference type="PROSITE" id="PS50089">
    <property type="entry name" value="ZF_RING_2"/>
    <property type="match status" value="1"/>
</dbReference>
<dbReference type="Pfam" id="PF13639">
    <property type="entry name" value="zf-RING_2"/>
    <property type="match status" value="1"/>
</dbReference>
<dbReference type="Gene3D" id="3.30.40.10">
    <property type="entry name" value="Zinc/RING finger domain, C3HC4 (zinc finger)"/>
    <property type="match status" value="1"/>
</dbReference>
<dbReference type="InterPro" id="IPR001841">
    <property type="entry name" value="Znf_RING"/>
</dbReference>
<evidence type="ECO:0000313" key="4">
    <source>
        <dbReference type="Proteomes" id="UP000324897"/>
    </source>
</evidence>
<keyword evidence="1" id="KW-0862">Zinc</keyword>
<dbReference type="PANTHER" id="PTHR45676">
    <property type="entry name" value="RING-H2 FINGER PROTEIN ATL51-RELATED"/>
    <property type="match status" value="1"/>
</dbReference>
<dbReference type="Proteomes" id="UP000324897">
    <property type="component" value="Unassembled WGS sequence"/>
</dbReference>
<name>A0A5J9SZI2_9POAL</name>
<gene>
    <name evidence="3" type="ORF">EJB05_50051</name>
</gene>
<dbReference type="GO" id="GO:0008270">
    <property type="term" value="F:zinc ion binding"/>
    <property type="evidence" value="ECO:0007669"/>
    <property type="project" value="UniProtKB-KW"/>
</dbReference>
<reference evidence="3 4" key="1">
    <citation type="journal article" date="2019" name="Sci. Rep.">
        <title>A high-quality genome of Eragrostis curvula grass provides insights into Poaceae evolution and supports new strategies to enhance forage quality.</title>
        <authorList>
            <person name="Carballo J."/>
            <person name="Santos B.A.C.M."/>
            <person name="Zappacosta D."/>
            <person name="Garbus I."/>
            <person name="Selva J.P."/>
            <person name="Gallo C.A."/>
            <person name="Diaz A."/>
            <person name="Albertini E."/>
            <person name="Caccamo M."/>
            <person name="Echenique V."/>
        </authorList>
    </citation>
    <scope>NUCLEOTIDE SEQUENCE [LARGE SCALE GENOMIC DNA]</scope>
    <source>
        <strain evidence="4">cv. Victoria</strain>
        <tissue evidence="3">Leaf</tissue>
    </source>
</reference>
<dbReference type="SUPFAM" id="SSF57850">
    <property type="entry name" value="RING/U-box"/>
    <property type="match status" value="1"/>
</dbReference>
<dbReference type="OrthoDB" id="680763at2759"/>
<accession>A0A5J9SZI2</accession>
<proteinExistence type="predicted"/>
<protein>
    <recommendedName>
        <fullName evidence="2">RING-type domain-containing protein</fullName>
    </recommendedName>
</protein>
<organism evidence="3 4">
    <name type="scientific">Eragrostis curvula</name>
    <name type="common">weeping love grass</name>
    <dbReference type="NCBI Taxonomy" id="38414"/>
    <lineage>
        <taxon>Eukaryota</taxon>
        <taxon>Viridiplantae</taxon>
        <taxon>Streptophyta</taxon>
        <taxon>Embryophyta</taxon>
        <taxon>Tracheophyta</taxon>
        <taxon>Spermatophyta</taxon>
        <taxon>Magnoliopsida</taxon>
        <taxon>Liliopsida</taxon>
        <taxon>Poales</taxon>
        <taxon>Poaceae</taxon>
        <taxon>PACMAD clade</taxon>
        <taxon>Chloridoideae</taxon>
        <taxon>Eragrostideae</taxon>
        <taxon>Eragrostidinae</taxon>
        <taxon>Eragrostis</taxon>
    </lineage>
</organism>
<feature type="non-terminal residue" evidence="3">
    <location>
        <position position="1"/>
    </location>
</feature>
<feature type="domain" description="RING-type" evidence="2">
    <location>
        <begin position="59"/>
        <end position="101"/>
    </location>
</feature>
<dbReference type="AlphaFoldDB" id="A0A5J9SZI2"/>
<evidence type="ECO:0000313" key="3">
    <source>
        <dbReference type="EMBL" id="TVU04370.1"/>
    </source>
</evidence>
<dbReference type="Gramene" id="TVU04370">
    <property type="protein sequence ID" value="TVU04370"/>
    <property type="gene ID" value="EJB05_50051"/>
</dbReference>
<evidence type="ECO:0000256" key="1">
    <source>
        <dbReference type="PROSITE-ProRule" id="PRU00175"/>
    </source>
</evidence>
<comment type="caution">
    <text evidence="3">The sequence shown here is derived from an EMBL/GenBank/DDBJ whole genome shotgun (WGS) entry which is preliminary data.</text>
</comment>